<feature type="transmembrane region" description="Helical" evidence="11">
    <location>
        <begin position="12"/>
        <end position="30"/>
    </location>
</feature>
<evidence type="ECO:0000256" key="7">
    <source>
        <dbReference type="ARBA" id="ARBA00022777"/>
    </source>
</evidence>
<dbReference type="SMART" id="SM00388">
    <property type="entry name" value="HisKA"/>
    <property type="match status" value="1"/>
</dbReference>
<dbReference type="PRINTS" id="PR00344">
    <property type="entry name" value="BCTRLSENSOR"/>
</dbReference>
<dbReference type="SUPFAM" id="SSF47384">
    <property type="entry name" value="Homodimeric domain of signal transducing histidine kinase"/>
    <property type="match status" value="1"/>
</dbReference>
<feature type="domain" description="HAMP" evidence="13">
    <location>
        <begin position="176"/>
        <end position="229"/>
    </location>
</feature>
<dbReference type="PANTHER" id="PTHR45436">
    <property type="entry name" value="SENSOR HISTIDINE KINASE YKOH"/>
    <property type="match status" value="1"/>
</dbReference>
<evidence type="ECO:0000313" key="15">
    <source>
        <dbReference type="Proteomes" id="UP001500171"/>
    </source>
</evidence>
<keyword evidence="6 11" id="KW-0812">Transmembrane</keyword>
<evidence type="ECO:0000259" key="12">
    <source>
        <dbReference type="PROSITE" id="PS50109"/>
    </source>
</evidence>
<keyword evidence="10 11" id="KW-0472">Membrane</keyword>
<dbReference type="SUPFAM" id="SSF55874">
    <property type="entry name" value="ATPase domain of HSP90 chaperone/DNA topoisomerase II/histidine kinase"/>
    <property type="match status" value="1"/>
</dbReference>
<dbReference type="CDD" id="cd00075">
    <property type="entry name" value="HATPase"/>
    <property type="match status" value="1"/>
</dbReference>
<dbReference type="InterPro" id="IPR003660">
    <property type="entry name" value="HAMP_dom"/>
</dbReference>
<keyword evidence="8 11" id="KW-1133">Transmembrane helix</keyword>
<keyword evidence="9" id="KW-0902">Two-component regulatory system</keyword>
<dbReference type="InterPro" id="IPR003594">
    <property type="entry name" value="HATPase_dom"/>
</dbReference>
<dbReference type="SMART" id="SM00387">
    <property type="entry name" value="HATPase_c"/>
    <property type="match status" value="1"/>
</dbReference>
<dbReference type="InterPro" id="IPR005467">
    <property type="entry name" value="His_kinase_dom"/>
</dbReference>
<dbReference type="SMART" id="SM00304">
    <property type="entry name" value="HAMP"/>
    <property type="match status" value="1"/>
</dbReference>
<keyword evidence="4" id="KW-0597">Phosphoprotein</keyword>
<dbReference type="InterPro" id="IPR050428">
    <property type="entry name" value="TCS_sensor_his_kinase"/>
</dbReference>
<dbReference type="EMBL" id="BAABHY010000001">
    <property type="protein sequence ID" value="GAA5106487.1"/>
    <property type="molecule type" value="Genomic_DNA"/>
</dbReference>
<evidence type="ECO:0000256" key="3">
    <source>
        <dbReference type="ARBA" id="ARBA00012438"/>
    </source>
</evidence>
<accession>A0ABP9N549</accession>
<evidence type="ECO:0000256" key="9">
    <source>
        <dbReference type="ARBA" id="ARBA00023012"/>
    </source>
</evidence>
<keyword evidence="5" id="KW-0808">Transferase</keyword>
<dbReference type="CDD" id="cd00082">
    <property type="entry name" value="HisKA"/>
    <property type="match status" value="1"/>
</dbReference>
<dbReference type="InterPro" id="IPR003661">
    <property type="entry name" value="HisK_dim/P_dom"/>
</dbReference>
<proteinExistence type="predicted"/>
<dbReference type="Gene3D" id="3.30.565.10">
    <property type="entry name" value="Histidine kinase-like ATPase, C-terminal domain"/>
    <property type="match status" value="1"/>
</dbReference>
<evidence type="ECO:0000256" key="10">
    <source>
        <dbReference type="ARBA" id="ARBA00023136"/>
    </source>
</evidence>
<dbReference type="Proteomes" id="UP001500171">
    <property type="component" value="Unassembled WGS sequence"/>
</dbReference>
<dbReference type="CDD" id="cd06225">
    <property type="entry name" value="HAMP"/>
    <property type="match status" value="1"/>
</dbReference>
<dbReference type="Pfam" id="PF00512">
    <property type="entry name" value="HisKA"/>
    <property type="match status" value="1"/>
</dbReference>
<dbReference type="Pfam" id="PF00672">
    <property type="entry name" value="HAMP"/>
    <property type="match status" value="1"/>
</dbReference>
<evidence type="ECO:0000256" key="1">
    <source>
        <dbReference type="ARBA" id="ARBA00000085"/>
    </source>
</evidence>
<dbReference type="EC" id="2.7.13.3" evidence="3"/>
<organism evidence="14 15">
    <name type="scientific">Orbus sasakiae</name>
    <dbReference type="NCBI Taxonomy" id="1078475"/>
    <lineage>
        <taxon>Bacteria</taxon>
        <taxon>Pseudomonadati</taxon>
        <taxon>Pseudomonadota</taxon>
        <taxon>Gammaproteobacteria</taxon>
        <taxon>Orbales</taxon>
        <taxon>Orbaceae</taxon>
        <taxon>Orbus</taxon>
    </lineage>
</organism>
<sequence>MKKMSIRTRITLWYTAMLMIFLYLGVAGSYNATRHILIKQHEDGMRKGAHILSERFIALNNHDRLGRFDKDEKLAPKDFNFIFFNNQNEITHGQYEEWMVDLPQEIDQIRMVEHDGQNWACFDSAVYQNGQKIGVTRSLIDITSTFQLLQEMQQRGIIAIIPSLLLSALGGFFITRWALKPIKNIAKIAKEIGDGNLNKRIELVTAKDELGELLNEFNHMADNVQNVIEREQQFSSDASHEIRTPLAVIITNAEYAIQSHDLETCTQTLELIVNKSQQMQQMLSQLLTLARGHEQAQAMELEQLDISNIITDIVEERSMRAQEKQITIKADAEHNVIANIDLMLFTRMITNLLDNAVQYGRVGGHVNLSVYRDLTHHQAVILVVDDGIGIDSDQLPFIFNRFYRVDKSRSQAGSGLGLSFVDFIIKLHKGNISVDSHVGKGTCFKITLPLSS</sequence>
<keyword evidence="15" id="KW-1185">Reference proteome</keyword>
<evidence type="ECO:0000256" key="8">
    <source>
        <dbReference type="ARBA" id="ARBA00022989"/>
    </source>
</evidence>
<dbReference type="Gene3D" id="1.10.287.130">
    <property type="match status" value="1"/>
</dbReference>
<dbReference type="InterPro" id="IPR036097">
    <property type="entry name" value="HisK_dim/P_sf"/>
</dbReference>
<dbReference type="GO" id="GO:0016301">
    <property type="term" value="F:kinase activity"/>
    <property type="evidence" value="ECO:0007669"/>
    <property type="project" value="UniProtKB-KW"/>
</dbReference>
<evidence type="ECO:0000256" key="4">
    <source>
        <dbReference type="ARBA" id="ARBA00022553"/>
    </source>
</evidence>
<gene>
    <name evidence="14" type="ORF">GCM10023211_06390</name>
</gene>
<comment type="catalytic activity">
    <reaction evidence="1">
        <text>ATP + protein L-histidine = ADP + protein N-phospho-L-histidine.</text>
        <dbReference type="EC" id="2.7.13.3"/>
    </reaction>
</comment>
<keyword evidence="7 14" id="KW-0418">Kinase</keyword>
<dbReference type="RefSeq" id="WP_345488735.1">
    <property type="nucleotide sequence ID" value="NZ_BAABHY010000001.1"/>
</dbReference>
<dbReference type="SUPFAM" id="SSF158472">
    <property type="entry name" value="HAMP domain-like"/>
    <property type="match status" value="1"/>
</dbReference>
<dbReference type="InterPro" id="IPR036890">
    <property type="entry name" value="HATPase_C_sf"/>
</dbReference>
<dbReference type="PROSITE" id="PS50109">
    <property type="entry name" value="HIS_KIN"/>
    <property type="match status" value="1"/>
</dbReference>
<evidence type="ECO:0000313" key="14">
    <source>
        <dbReference type="EMBL" id="GAA5106487.1"/>
    </source>
</evidence>
<evidence type="ECO:0000256" key="6">
    <source>
        <dbReference type="ARBA" id="ARBA00022692"/>
    </source>
</evidence>
<dbReference type="PROSITE" id="PS50885">
    <property type="entry name" value="HAMP"/>
    <property type="match status" value="1"/>
</dbReference>
<reference evidence="15" key="1">
    <citation type="journal article" date="2019" name="Int. J. Syst. Evol. Microbiol.">
        <title>The Global Catalogue of Microorganisms (GCM) 10K type strain sequencing project: providing services to taxonomists for standard genome sequencing and annotation.</title>
        <authorList>
            <consortium name="The Broad Institute Genomics Platform"/>
            <consortium name="The Broad Institute Genome Sequencing Center for Infectious Disease"/>
            <person name="Wu L."/>
            <person name="Ma J."/>
        </authorList>
    </citation>
    <scope>NUCLEOTIDE SEQUENCE [LARGE SCALE GENOMIC DNA]</scope>
    <source>
        <strain evidence="15">JCM 18050</strain>
    </source>
</reference>
<feature type="domain" description="Histidine kinase" evidence="12">
    <location>
        <begin position="237"/>
        <end position="452"/>
    </location>
</feature>
<evidence type="ECO:0000259" key="13">
    <source>
        <dbReference type="PROSITE" id="PS50885"/>
    </source>
</evidence>
<evidence type="ECO:0000256" key="11">
    <source>
        <dbReference type="SAM" id="Phobius"/>
    </source>
</evidence>
<protein>
    <recommendedName>
        <fullName evidence="3">histidine kinase</fullName>
        <ecNumber evidence="3">2.7.13.3</ecNumber>
    </recommendedName>
</protein>
<dbReference type="PANTHER" id="PTHR45436:SF5">
    <property type="entry name" value="SENSOR HISTIDINE KINASE TRCS"/>
    <property type="match status" value="1"/>
</dbReference>
<comment type="caution">
    <text evidence="14">The sequence shown here is derived from an EMBL/GenBank/DDBJ whole genome shotgun (WGS) entry which is preliminary data.</text>
</comment>
<feature type="transmembrane region" description="Helical" evidence="11">
    <location>
        <begin position="157"/>
        <end position="179"/>
    </location>
</feature>
<dbReference type="Pfam" id="PF02518">
    <property type="entry name" value="HATPase_c"/>
    <property type="match status" value="1"/>
</dbReference>
<name>A0ABP9N549_9GAMM</name>
<dbReference type="InterPro" id="IPR004358">
    <property type="entry name" value="Sig_transdc_His_kin-like_C"/>
</dbReference>
<evidence type="ECO:0000256" key="2">
    <source>
        <dbReference type="ARBA" id="ARBA00004370"/>
    </source>
</evidence>
<dbReference type="Gene3D" id="6.10.340.10">
    <property type="match status" value="1"/>
</dbReference>
<evidence type="ECO:0000256" key="5">
    <source>
        <dbReference type="ARBA" id="ARBA00022679"/>
    </source>
</evidence>
<comment type="subcellular location">
    <subcellularLocation>
        <location evidence="2">Membrane</location>
    </subcellularLocation>
</comment>